<dbReference type="Gene3D" id="1.20.120.350">
    <property type="entry name" value="Voltage-gated potassium channels. Chain C"/>
    <property type="match status" value="1"/>
</dbReference>
<dbReference type="PANTHER" id="PTHR45628:SF7">
    <property type="entry name" value="VOLTAGE-DEPENDENT CALCIUM CHANNEL TYPE A SUBUNIT ALPHA-1"/>
    <property type="match status" value="1"/>
</dbReference>
<name>A0A9W6WWD8_9STRA</name>
<evidence type="ECO:0000256" key="5">
    <source>
        <dbReference type="ARBA" id="ARBA00022692"/>
    </source>
</evidence>
<dbReference type="InterPro" id="IPR050599">
    <property type="entry name" value="VDCC_alpha-1_subunit"/>
</dbReference>
<keyword evidence="6" id="KW-0106">Calcium</keyword>
<dbReference type="Pfam" id="PF00520">
    <property type="entry name" value="Ion_trans"/>
    <property type="match status" value="1"/>
</dbReference>
<dbReference type="OrthoDB" id="127343at2759"/>
<gene>
    <name evidence="14" type="ORF">Plil01_000773000</name>
</gene>
<evidence type="ECO:0000259" key="13">
    <source>
        <dbReference type="Pfam" id="PF00520"/>
    </source>
</evidence>
<keyword evidence="10" id="KW-0472">Membrane</keyword>
<sequence length="94" mass="10374">MFCIVINSVVLAAADFSVVDDELNPTPYGKKLVHGEIVDAYSRANHVIKITELVLTVVFTAECALKIIALGIVGKGSYWRDSWNVADFFMLIAR</sequence>
<dbReference type="AlphaFoldDB" id="A0A9W6WWD8"/>
<dbReference type="PANTHER" id="PTHR45628">
    <property type="entry name" value="VOLTAGE-DEPENDENT CALCIUM CHANNEL TYPE A SUBUNIT ALPHA-1"/>
    <property type="match status" value="1"/>
</dbReference>
<comment type="caution">
    <text evidence="14">The sequence shown here is derived from an EMBL/GenBank/DDBJ whole genome shotgun (WGS) entry which is preliminary data.</text>
</comment>
<keyword evidence="8" id="KW-1133">Transmembrane helix</keyword>
<dbReference type="EMBL" id="BSXW01000362">
    <property type="protein sequence ID" value="GMF20022.1"/>
    <property type="molecule type" value="Genomic_DNA"/>
</dbReference>
<comment type="subcellular location">
    <subcellularLocation>
        <location evidence="1">Membrane</location>
        <topology evidence="1">Multi-pass membrane protein</topology>
    </subcellularLocation>
</comment>
<evidence type="ECO:0000256" key="4">
    <source>
        <dbReference type="ARBA" id="ARBA00022673"/>
    </source>
</evidence>
<evidence type="ECO:0000256" key="10">
    <source>
        <dbReference type="ARBA" id="ARBA00023136"/>
    </source>
</evidence>
<evidence type="ECO:0000256" key="9">
    <source>
        <dbReference type="ARBA" id="ARBA00023065"/>
    </source>
</evidence>
<dbReference type="GO" id="GO:0005891">
    <property type="term" value="C:voltage-gated calcium channel complex"/>
    <property type="evidence" value="ECO:0007669"/>
    <property type="project" value="TreeGrafter"/>
</dbReference>
<feature type="domain" description="Ion transport" evidence="13">
    <location>
        <begin position="1"/>
        <end position="92"/>
    </location>
</feature>
<evidence type="ECO:0000256" key="7">
    <source>
        <dbReference type="ARBA" id="ARBA00022882"/>
    </source>
</evidence>
<keyword evidence="11" id="KW-0325">Glycoprotein</keyword>
<dbReference type="SUPFAM" id="SSF81324">
    <property type="entry name" value="Voltage-gated potassium channels"/>
    <property type="match status" value="1"/>
</dbReference>
<evidence type="ECO:0000256" key="12">
    <source>
        <dbReference type="ARBA" id="ARBA00023303"/>
    </source>
</evidence>
<organism evidence="14 15">
    <name type="scientific">Phytophthora lilii</name>
    <dbReference type="NCBI Taxonomy" id="2077276"/>
    <lineage>
        <taxon>Eukaryota</taxon>
        <taxon>Sar</taxon>
        <taxon>Stramenopiles</taxon>
        <taxon>Oomycota</taxon>
        <taxon>Peronosporomycetes</taxon>
        <taxon>Peronosporales</taxon>
        <taxon>Peronosporaceae</taxon>
        <taxon>Phytophthora</taxon>
    </lineage>
</organism>
<evidence type="ECO:0000256" key="11">
    <source>
        <dbReference type="ARBA" id="ARBA00023180"/>
    </source>
</evidence>
<evidence type="ECO:0000313" key="15">
    <source>
        <dbReference type="Proteomes" id="UP001165083"/>
    </source>
</evidence>
<evidence type="ECO:0000256" key="2">
    <source>
        <dbReference type="ARBA" id="ARBA00022448"/>
    </source>
</evidence>
<keyword evidence="3" id="KW-0109">Calcium transport</keyword>
<accession>A0A9W6WWD8</accession>
<evidence type="ECO:0000256" key="1">
    <source>
        <dbReference type="ARBA" id="ARBA00004141"/>
    </source>
</evidence>
<keyword evidence="4" id="KW-0107">Calcium channel</keyword>
<dbReference type="InterPro" id="IPR027359">
    <property type="entry name" value="Volt_channel_dom_sf"/>
</dbReference>
<keyword evidence="9" id="KW-0406">Ion transport</keyword>
<dbReference type="GO" id="GO:0098703">
    <property type="term" value="P:calcium ion import across plasma membrane"/>
    <property type="evidence" value="ECO:0007669"/>
    <property type="project" value="TreeGrafter"/>
</dbReference>
<dbReference type="GO" id="GO:0008331">
    <property type="term" value="F:high voltage-gated calcium channel activity"/>
    <property type="evidence" value="ECO:0007669"/>
    <property type="project" value="TreeGrafter"/>
</dbReference>
<proteinExistence type="predicted"/>
<keyword evidence="2" id="KW-0813">Transport</keyword>
<keyword evidence="12" id="KW-0407">Ion channel</keyword>
<evidence type="ECO:0000313" key="14">
    <source>
        <dbReference type="EMBL" id="GMF20022.1"/>
    </source>
</evidence>
<keyword evidence="7" id="KW-0851">Voltage-gated channel</keyword>
<evidence type="ECO:0000256" key="6">
    <source>
        <dbReference type="ARBA" id="ARBA00022837"/>
    </source>
</evidence>
<evidence type="ECO:0000256" key="8">
    <source>
        <dbReference type="ARBA" id="ARBA00022989"/>
    </source>
</evidence>
<reference evidence="14" key="1">
    <citation type="submission" date="2023-04" db="EMBL/GenBank/DDBJ databases">
        <title>Phytophthora lilii NBRC 32176.</title>
        <authorList>
            <person name="Ichikawa N."/>
            <person name="Sato H."/>
            <person name="Tonouchi N."/>
        </authorList>
    </citation>
    <scope>NUCLEOTIDE SEQUENCE</scope>
    <source>
        <strain evidence="14">NBRC 32176</strain>
    </source>
</reference>
<evidence type="ECO:0000256" key="3">
    <source>
        <dbReference type="ARBA" id="ARBA00022568"/>
    </source>
</evidence>
<keyword evidence="15" id="KW-1185">Reference proteome</keyword>
<dbReference type="Proteomes" id="UP001165083">
    <property type="component" value="Unassembled WGS sequence"/>
</dbReference>
<protein>
    <submittedName>
        <fullName evidence="14">Unnamed protein product</fullName>
    </submittedName>
</protein>
<keyword evidence="5" id="KW-0812">Transmembrane</keyword>
<dbReference type="InterPro" id="IPR005821">
    <property type="entry name" value="Ion_trans_dom"/>
</dbReference>